<keyword evidence="1 5" id="KW-0032">Aminotransferase</keyword>
<dbReference type="UniPathway" id="UPA00068">
    <property type="reaction ID" value="UER00109"/>
</dbReference>
<comment type="similarity">
    <text evidence="5">Belongs to the class-III pyridoxal-phosphate-dependent aminotransferase family. ArgD subfamily.</text>
</comment>
<keyword evidence="3 5" id="KW-0808">Transferase</keyword>
<accession>D2RDX8</accession>
<comment type="subcellular location">
    <subcellularLocation>
        <location evidence="5">Cytoplasm</location>
    </subcellularLocation>
</comment>
<dbReference type="InterPro" id="IPR004636">
    <property type="entry name" value="AcOrn/SuccOrn_fam"/>
</dbReference>
<feature type="binding site" evidence="5">
    <location>
        <position position="271"/>
    </location>
    <ligand>
        <name>N(2)-acetyl-L-ornithine</name>
        <dbReference type="ChEBI" id="CHEBI:57805"/>
    </ligand>
</feature>
<evidence type="ECO:0000256" key="3">
    <source>
        <dbReference type="ARBA" id="ARBA00022679"/>
    </source>
</evidence>
<dbReference type="GO" id="GO:0003992">
    <property type="term" value="F:N2-acetyl-L-ornithine:2-oxoglutarate 5-aminotransferase activity"/>
    <property type="evidence" value="ECO:0007669"/>
    <property type="project" value="UniProtKB-UniRule"/>
</dbReference>
<feature type="binding site" evidence="5">
    <location>
        <begin position="102"/>
        <end position="103"/>
    </location>
    <ligand>
        <name>pyridoxal 5'-phosphate</name>
        <dbReference type="ChEBI" id="CHEBI:597326"/>
    </ligand>
</feature>
<feature type="modified residue" description="N6-(pyridoxal phosphate)lysine" evidence="5">
    <location>
        <position position="243"/>
    </location>
</feature>
<name>D2RDX8_ARCPA</name>
<dbReference type="InterPro" id="IPR005814">
    <property type="entry name" value="Aminotrans_3"/>
</dbReference>
<dbReference type="HOGENOM" id="CLU_016922_10_1_2"/>
<comment type="catalytic activity">
    <reaction evidence="5">
        <text>N(2)-acetyl-L-ornithine + 2-oxoglutarate = N-acetyl-L-glutamate 5-semialdehyde + L-glutamate</text>
        <dbReference type="Rhea" id="RHEA:18049"/>
        <dbReference type="ChEBI" id="CHEBI:16810"/>
        <dbReference type="ChEBI" id="CHEBI:29123"/>
        <dbReference type="ChEBI" id="CHEBI:29985"/>
        <dbReference type="ChEBI" id="CHEBI:57805"/>
        <dbReference type="EC" id="2.6.1.11"/>
    </reaction>
</comment>
<dbReference type="GO" id="GO:0006526">
    <property type="term" value="P:L-arginine biosynthetic process"/>
    <property type="evidence" value="ECO:0007669"/>
    <property type="project" value="UniProtKB-UniRule"/>
</dbReference>
<comment type="subunit">
    <text evidence="5">Homodimer.</text>
</comment>
<dbReference type="Proteomes" id="UP000001901">
    <property type="component" value="Chromosome"/>
</dbReference>
<dbReference type="GO" id="GO:0005737">
    <property type="term" value="C:cytoplasm"/>
    <property type="evidence" value="ECO:0007669"/>
    <property type="project" value="UniProtKB-SubCell"/>
</dbReference>
<dbReference type="PROSITE" id="PS00600">
    <property type="entry name" value="AA_TRANSFER_CLASS_3"/>
    <property type="match status" value="1"/>
</dbReference>
<feature type="binding site" evidence="5">
    <location>
        <position position="129"/>
    </location>
    <ligand>
        <name>pyridoxal 5'-phosphate</name>
        <dbReference type="ChEBI" id="CHEBI:597326"/>
    </ligand>
</feature>
<dbReference type="GO" id="GO:0030170">
    <property type="term" value="F:pyridoxal phosphate binding"/>
    <property type="evidence" value="ECO:0007669"/>
    <property type="project" value="InterPro"/>
</dbReference>
<dbReference type="PANTHER" id="PTHR11986">
    <property type="entry name" value="AMINOTRANSFERASE CLASS III"/>
    <property type="match status" value="1"/>
</dbReference>
<dbReference type="AlphaFoldDB" id="D2RDX8"/>
<proteinExistence type="inferred from homology"/>
<feature type="binding site" evidence="5">
    <location>
        <begin position="214"/>
        <end position="217"/>
    </location>
    <ligand>
        <name>pyridoxal 5'-phosphate</name>
        <dbReference type="ChEBI" id="CHEBI:597326"/>
    </ligand>
</feature>
<dbReference type="PANTHER" id="PTHR11986:SF79">
    <property type="entry name" value="ACETYLORNITHINE AMINOTRANSFERASE, MITOCHONDRIAL"/>
    <property type="match status" value="1"/>
</dbReference>
<organism evidence="6 7">
    <name type="scientific">Archaeoglobus profundus (strain DSM 5631 / JCM 9629 / NBRC 100127 / Av18)</name>
    <dbReference type="NCBI Taxonomy" id="572546"/>
    <lineage>
        <taxon>Archaea</taxon>
        <taxon>Methanobacteriati</taxon>
        <taxon>Methanobacteriota</taxon>
        <taxon>Archaeoglobi</taxon>
        <taxon>Archaeoglobales</taxon>
        <taxon>Archaeoglobaceae</taxon>
        <taxon>Archaeoglobus</taxon>
    </lineage>
</organism>
<comment type="miscellaneous">
    <text evidence="5">May also have succinyldiaminopimelate aminotransferase activity, thus carrying out the corresponding step in lysine biosynthesis.</text>
</comment>
<dbReference type="GeneID" id="8739956"/>
<dbReference type="RefSeq" id="WP_012940658.1">
    <property type="nucleotide sequence ID" value="NC_013741.1"/>
</dbReference>
<keyword evidence="5" id="KW-0963">Cytoplasm</keyword>
<dbReference type="FunFam" id="3.40.640.10:FF:000004">
    <property type="entry name" value="Acetylornithine aminotransferase"/>
    <property type="match status" value="1"/>
</dbReference>
<dbReference type="OrthoDB" id="85346at2157"/>
<dbReference type="InterPro" id="IPR015422">
    <property type="entry name" value="PyrdxlP-dep_Trfase_small"/>
</dbReference>
<dbReference type="InterPro" id="IPR049704">
    <property type="entry name" value="Aminotrans_3_PPA_site"/>
</dbReference>
<comment type="pathway">
    <text evidence="5">Amino-acid biosynthesis; L-arginine biosynthesis; N(2)-acetyl-L-ornithine from L-glutamate: step 4/4.</text>
</comment>
<dbReference type="HAMAP" id="MF_01107">
    <property type="entry name" value="ArgD_aminotrans_3"/>
    <property type="match status" value="1"/>
</dbReference>
<dbReference type="Gene3D" id="3.40.640.10">
    <property type="entry name" value="Type I PLP-dependent aspartate aminotransferase-like (Major domain)"/>
    <property type="match status" value="1"/>
</dbReference>
<dbReference type="CDD" id="cd00610">
    <property type="entry name" value="OAT_like"/>
    <property type="match status" value="1"/>
</dbReference>
<dbReference type="InterPro" id="IPR050103">
    <property type="entry name" value="Class-III_PLP-dep_AT"/>
</dbReference>
<dbReference type="InterPro" id="IPR015424">
    <property type="entry name" value="PyrdxlP-dep_Trfase"/>
</dbReference>
<dbReference type="NCBIfam" id="TIGR00707">
    <property type="entry name" value="argD"/>
    <property type="match status" value="1"/>
</dbReference>
<evidence type="ECO:0000256" key="5">
    <source>
        <dbReference type="HAMAP-Rule" id="MF_01107"/>
    </source>
</evidence>
<protein>
    <recommendedName>
        <fullName evidence="5">Acetylornithine aminotransferase</fullName>
        <shortName evidence="5">ACOAT</shortName>
        <ecNumber evidence="5">2.6.1.11</ecNumber>
    </recommendedName>
</protein>
<evidence type="ECO:0000313" key="6">
    <source>
        <dbReference type="EMBL" id="ADB58322.1"/>
    </source>
</evidence>
<dbReference type="EC" id="2.6.1.11" evidence="5"/>
<dbReference type="PaxDb" id="572546-Arcpr_1270"/>
<comment type="cofactor">
    <cofactor evidence="5">
        <name>pyridoxal 5'-phosphate</name>
        <dbReference type="ChEBI" id="CHEBI:597326"/>
    </cofactor>
    <text evidence="5">Binds 1 pyridoxal phosphate per subunit.</text>
</comment>
<keyword evidence="5" id="KW-0055">Arginine biosynthesis</keyword>
<dbReference type="Pfam" id="PF00202">
    <property type="entry name" value="Aminotran_3"/>
    <property type="match status" value="1"/>
</dbReference>
<gene>
    <name evidence="5" type="primary">argD</name>
    <name evidence="6" type="ordered locus">Arcpr_1270</name>
</gene>
<keyword evidence="7" id="KW-1185">Reference proteome</keyword>
<evidence type="ECO:0000313" key="7">
    <source>
        <dbReference type="Proteomes" id="UP000001901"/>
    </source>
</evidence>
<dbReference type="PIRSF" id="PIRSF000521">
    <property type="entry name" value="Transaminase_4ab_Lys_Orn"/>
    <property type="match status" value="1"/>
</dbReference>
<sequence length="381" mass="42819">MDWFELEKEYLIPFYKRQRVVFVRGEGCWLYDENGKKYLDLVAGIACVAIGHSHPHFIKRVEEQLKKLVHVSNLFYTTPQIELAMKLREISGMDKFFFCNSGTEAVECALKISRKVTGRKKFVALKGAFHGRTMGSLSVTWKEKFRKPFEPLIKPVEFVEPNNIHDLEKKVDDETACVILEPIQGEAGVYPLDEGFIKAVFEERDEHHFIVIFDEVQTGFGRTGKWFAKDHYGVKPDVIAMAKAMGSGFPIGGVGVTNEVAKKLEATEHASTFGGNPLACTASLATIEIIEKEKLVENAGKVGSYFRERLSELSEEVRGLGLMIGAKFENAFEIVRRGFDEGLVLNATSEDNLRFVPPLVIGKEEVDYAVEKLGSILRTLT</sequence>
<feature type="binding site" evidence="5">
    <location>
        <position position="272"/>
    </location>
    <ligand>
        <name>pyridoxal 5'-phosphate</name>
        <dbReference type="ChEBI" id="CHEBI:597326"/>
    </ligand>
</feature>
<evidence type="ECO:0000256" key="1">
    <source>
        <dbReference type="ARBA" id="ARBA00022576"/>
    </source>
</evidence>
<dbReference type="KEGG" id="apo:Arcpr_1270"/>
<dbReference type="SUPFAM" id="SSF53383">
    <property type="entry name" value="PLP-dependent transferases"/>
    <property type="match status" value="1"/>
</dbReference>
<dbReference type="STRING" id="572546.Arcpr_1270"/>
<dbReference type="Gene3D" id="3.90.1150.10">
    <property type="entry name" value="Aspartate Aminotransferase, domain 1"/>
    <property type="match status" value="1"/>
</dbReference>
<evidence type="ECO:0000256" key="2">
    <source>
        <dbReference type="ARBA" id="ARBA00022605"/>
    </source>
</evidence>
<dbReference type="NCBIfam" id="NF002325">
    <property type="entry name" value="PRK01278.1"/>
    <property type="match status" value="1"/>
</dbReference>
<dbReference type="InterPro" id="IPR015421">
    <property type="entry name" value="PyrdxlP-dep_Trfase_major"/>
</dbReference>
<keyword evidence="2 5" id="KW-0028">Amino-acid biosynthesis</keyword>
<dbReference type="EMBL" id="CP001857">
    <property type="protein sequence ID" value="ADB58322.1"/>
    <property type="molecule type" value="Genomic_DNA"/>
</dbReference>
<reference evidence="6 7" key="1">
    <citation type="journal article" date="2010" name="Stand. Genomic Sci.">
        <title>Complete genome sequence of Archaeoglobus profundus type strain (AV18).</title>
        <authorList>
            <person name="von Jan M."/>
            <person name="Lapidus A."/>
            <person name="Del Rio T.G."/>
            <person name="Copeland A."/>
            <person name="Tice H."/>
            <person name="Cheng J.F."/>
            <person name="Lucas S."/>
            <person name="Chen F."/>
            <person name="Nolan M."/>
            <person name="Goodwin L."/>
            <person name="Han C."/>
            <person name="Pitluck S."/>
            <person name="Liolios K."/>
            <person name="Ivanova N."/>
            <person name="Mavromatis K."/>
            <person name="Ovchinnikova G."/>
            <person name="Chertkov O."/>
            <person name="Pati A."/>
            <person name="Chen A."/>
            <person name="Palaniappan K."/>
            <person name="Land M."/>
            <person name="Hauser L."/>
            <person name="Chang Y.J."/>
            <person name="Jeffries C.D."/>
            <person name="Saunders E."/>
            <person name="Brettin T."/>
            <person name="Detter J.C."/>
            <person name="Chain P."/>
            <person name="Eichinger K."/>
            <person name="Huber H."/>
            <person name="Spring S."/>
            <person name="Rohde M."/>
            <person name="Goker M."/>
            <person name="Wirth R."/>
            <person name="Woyke T."/>
            <person name="Bristow J."/>
            <person name="Eisen J.A."/>
            <person name="Markowitz V."/>
            <person name="Hugenholtz P."/>
            <person name="Kyrpides N.C."/>
            <person name="Klenk H.P."/>
        </authorList>
    </citation>
    <scope>NUCLEOTIDE SEQUENCE [LARGE SCALE GENOMIC DNA]</scope>
    <source>
        <strain evidence="7">DSM 5631 / JCM 9629 / NBRC 100127 / Av18</strain>
    </source>
</reference>
<dbReference type="GO" id="GO:0042802">
    <property type="term" value="F:identical protein binding"/>
    <property type="evidence" value="ECO:0007669"/>
    <property type="project" value="TreeGrafter"/>
</dbReference>
<dbReference type="eggNOG" id="arCOG00914">
    <property type="taxonomic scope" value="Archaea"/>
</dbReference>
<keyword evidence="4 5" id="KW-0663">Pyridoxal phosphate</keyword>
<feature type="binding site" evidence="5">
    <location>
        <position position="132"/>
    </location>
    <ligand>
        <name>N(2)-acetyl-L-ornithine</name>
        <dbReference type="ChEBI" id="CHEBI:57805"/>
    </ligand>
</feature>
<evidence type="ECO:0000256" key="4">
    <source>
        <dbReference type="ARBA" id="ARBA00022898"/>
    </source>
</evidence>